<organism evidence="2 3">
    <name type="scientific">Sphingomonas pseudosanguinis</name>
    <dbReference type="NCBI Taxonomy" id="413712"/>
    <lineage>
        <taxon>Bacteria</taxon>
        <taxon>Pseudomonadati</taxon>
        <taxon>Pseudomonadota</taxon>
        <taxon>Alphaproteobacteria</taxon>
        <taxon>Sphingomonadales</taxon>
        <taxon>Sphingomonadaceae</taxon>
        <taxon>Sphingomonas</taxon>
    </lineage>
</organism>
<feature type="transmembrane region" description="Helical" evidence="1">
    <location>
        <begin position="301"/>
        <end position="321"/>
    </location>
</feature>
<dbReference type="InterPro" id="IPR025291">
    <property type="entry name" value="DUF4153"/>
</dbReference>
<dbReference type="Proteomes" id="UP000538670">
    <property type="component" value="Unassembled WGS sequence"/>
</dbReference>
<dbReference type="AlphaFoldDB" id="A0A7W6ABK1"/>
<name>A0A7W6ABK1_9SPHN</name>
<feature type="transmembrane region" description="Helical" evidence="1">
    <location>
        <begin position="333"/>
        <end position="353"/>
    </location>
</feature>
<feature type="transmembrane region" description="Helical" evidence="1">
    <location>
        <begin position="365"/>
        <end position="390"/>
    </location>
</feature>
<dbReference type="RefSeq" id="WP_183951844.1">
    <property type="nucleotide sequence ID" value="NZ_JACIDH010000008.1"/>
</dbReference>
<comment type="caution">
    <text evidence="2">The sequence shown here is derived from an EMBL/GenBank/DDBJ whole genome shotgun (WGS) entry which is preliminary data.</text>
</comment>
<sequence length="514" mass="55692">MTVIGSPRYSFLAKLFGAAALIGLADLFFYDHEPGWTLGGFALAWALVLAVTRPDVRHDRAARVALVVALLFGVMLVDDPGPLDWCLFGLALMSASLLPLRRFDDAIRWGLRIALHGIFGLATPFRDARRLARQCPSRALVTVSGLLILPVLGGALFLYLFAQANPLIAGAFAAIRFPDLSAMIFHAVFWLIILLAVWPALRPHRAVLRFDFGGVADTARARHLPVTALILSLVTFNAIFAVQNALDLAFLWSGAALPAGVTPAEYAHRGAYPLIVTALLAGAFVLLAARPDSDGARSPLVRRLILLWVAQNLLLVASSMLRTLDYIAASMLTGWRIAALLWMGLVATGLILITWRMVTGRSVAWLINANALAAGLVLASVCAVDLGAIAADWNVRHARRGDALDLCYLEQLGPSALLPLIDLEQRAGGPVLRGRVNYLIDEAMGRLERDQRDWHSWTWRGARRLAAAEARVRPHAAPPPLTDGWIMGCGGLRIRIVDDAPPPAPTPLTKSPRP</sequence>
<keyword evidence="3" id="KW-1185">Reference proteome</keyword>
<feature type="transmembrane region" description="Helical" evidence="1">
    <location>
        <begin position="228"/>
        <end position="251"/>
    </location>
</feature>
<keyword evidence="1" id="KW-0472">Membrane</keyword>
<evidence type="ECO:0000313" key="3">
    <source>
        <dbReference type="Proteomes" id="UP000538670"/>
    </source>
</evidence>
<feature type="transmembrane region" description="Helical" evidence="1">
    <location>
        <begin position="60"/>
        <end position="76"/>
    </location>
</feature>
<evidence type="ECO:0000313" key="2">
    <source>
        <dbReference type="EMBL" id="MBB3879680.1"/>
    </source>
</evidence>
<gene>
    <name evidence="2" type="ORF">GGR48_002108</name>
</gene>
<keyword evidence="1" id="KW-1133">Transmembrane helix</keyword>
<keyword evidence="1" id="KW-0812">Transmembrane</keyword>
<evidence type="ECO:0008006" key="4">
    <source>
        <dbReference type="Google" id="ProtNLM"/>
    </source>
</evidence>
<dbReference type="EMBL" id="JACIDH010000008">
    <property type="protein sequence ID" value="MBB3879680.1"/>
    <property type="molecule type" value="Genomic_DNA"/>
</dbReference>
<accession>A0A7W6ABK1</accession>
<reference evidence="2 3" key="1">
    <citation type="submission" date="2020-08" db="EMBL/GenBank/DDBJ databases">
        <title>Genomic Encyclopedia of Type Strains, Phase IV (KMG-IV): sequencing the most valuable type-strain genomes for metagenomic binning, comparative biology and taxonomic classification.</title>
        <authorList>
            <person name="Goeker M."/>
        </authorList>
    </citation>
    <scope>NUCLEOTIDE SEQUENCE [LARGE SCALE GENOMIC DNA]</scope>
    <source>
        <strain evidence="2 3">DSM 19512</strain>
    </source>
</reference>
<feature type="transmembrane region" description="Helical" evidence="1">
    <location>
        <begin position="139"/>
        <end position="162"/>
    </location>
</feature>
<feature type="transmembrane region" description="Helical" evidence="1">
    <location>
        <begin position="182"/>
        <end position="201"/>
    </location>
</feature>
<proteinExistence type="predicted"/>
<feature type="transmembrane region" description="Helical" evidence="1">
    <location>
        <begin position="36"/>
        <end position="53"/>
    </location>
</feature>
<evidence type="ECO:0000256" key="1">
    <source>
        <dbReference type="SAM" id="Phobius"/>
    </source>
</evidence>
<feature type="transmembrane region" description="Helical" evidence="1">
    <location>
        <begin position="271"/>
        <end position="289"/>
    </location>
</feature>
<dbReference type="Pfam" id="PF13687">
    <property type="entry name" value="DUF4153"/>
    <property type="match status" value="1"/>
</dbReference>
<protein>
    <recommendedName>
        <fullName evidence="4">DUF4173 domain-containing protein</fullName>
    </recommendedName>
</protein>
<feature type="transmembrane region" description="Helical" evidence="1">
    <location>
        <begin position="82"/>
        <end position="100"/>
    </location>
</feature>
<feature type="transmembrane region" description="Helical" evidence="1">
    <location>
        <begin position="12"/>
        <end position="30"/>
    </location>
</feature>